<name>A0A5C1YFR0_9MICO</name>
<evidence type="ECO:0000313" key="3">
    <source>
        <dbReference type="Proteomes" id="UP000324678"/>
    </source>
</evidence>
<dbReference type="Gene3D" id="3.40.50.2300">
    <property type="match status" value="1"/>
</dbReference>
<dbReference type="OrthoDB" id="4824377at2"/>
<dbReference type="KEGG" id="ail:FLP10_11075"/>
<evidence type="ECO:0000313" key="2">
    <source>
        <dbReference type="EMBL" id="QEO14893.1"/>
    </source>
</evidence>
<protein>
    <submittedName>
        <fullName evidence="2">BMP family ABC transporter substrate-binding protein</fullName>
    </submittedName>
</protein>
<sequence>MTDRRAIPPRTRVRLAVFVAALLAPGVALAGCALAASTHGAPTAIGSPVPGVAPLGHGFLGDSGPTPTPEATVEPEPGSWAGVVPPSGYRVVLITAGDDPASTAVADGVRVWAARTGVALDERTAVDDDGVEARIEEAVALAPDLVVGAGAGVVDVFALLTAQHLGQQFLVVGAQLAEPTENVTSVIWDGAAFRGTGLAAASEPTAEAITPARASDAIEAGVASVLHGHTGIVLHLSTR</sequence>
<keyword evidence="3" id="KW-1185">Reference proteome</keyword>
<feature type="chain" id="PRO_5038886930" evidence="1">
    <location>
        <begin position="31"/>
        <end position="239"/>
    </location>
</feature>
<gene>
    <name evidence="2" type="ORF">FLP10_11075</name>
</gene>
<evidence type="ECO:0000256" key="1">
    <source>
        <dbReference type="SAM" id="SignalP"/>
    </source>
</evidence>
<organism evidence="2 3">
    <name type="scientific">Agromyces intestinalis</name>
    <dbReference type="NCBI Taxonomy" id="2592652"/>
    <lineage>
        <taxon>Bacteria</taxon>
        <taxon>Bacillati</taxon>
        <taxon>Actinomycetota</taxon>
        <taxon>Actinomycetes</taxon>
        <taxon>Micrococcales</taxon>
        <taxon>Microbacteriaceae</taxon>
        <taxon>Agromyces</taxon>
    </lineage>
</organism>
<dbReference type="PROSITE" id="PS51257">
    <property type="entry name" value="PROKAR_LIPOPROTEIN"/>
    <property type="match status" value="1"/>
</dbReference>
<dbReference type="Proteomes" id="UP000324678">
    <property type="component" value="Chromosome"/>
</dbReference>
<reference evidence="2 3" key="1">
    <citation type="submission" date="2019-09" db="EMBL/GenBank/DDBJ databases">
        <title>Genome sequencing of strain KACC 19306.</title>
        <authorList>
            <person name="Heo J."/>
            <person name="Kim S.-J."/>
            <person name="Kim J.-S."/>
            <person name="Hong S.-B."/>
            <person name="Kwon S.-W."/>
        </authorList>
    </citation>
    <scope>NUCLEOTIDE SEQUENCE [LARGE SCALE GENOMIC DNA]</scope>
    <source>
        <strain evidence="2 3">KACC 19306</strain>
    </source>
</reference>
<dbReference type="EMBL" id="CP043505">
    <property type="protein sequence ID" value="QEO14893.1"/>
    <property type="molecule type" value="Genomic_DNA"/>
</dbReference>
<accession>A0A5C1YFR0</accession>
<keyword evidence="1" id="KW-0732">Signal</keyword>
<dbReference type="AlphaFoldDB" id="A0A5C1YFR0"/>
<dbReference type="RefSeq" id="WP_149160912.1">
    <property type="nucleotide sequence ID" value="NZ_CP043505.1"/>
</dbReference>
<proteinExistence type="predicted"/>
<feature type="signal peptide" evidence="1">
    <location>
        <begin position="1"/>
        <end position="30"/>
    </location>
</feature>